<feature type="transmembrane region" description="Helical" evidence="1">
    <location>
        <begin position="39"/>
        <end position="60"/>
    </location>
</feature>
<sequence>MKLPNLGKLLLIVLGVFLMVAGAASLVLGFSAMSGTKVAQGFQVLVLSLGLFAMGAFLIWECLRTKPLDRPDQEPGEPV</sequence>
<dbReference type="RefSeq" id="WP_216129672.1">
    <property type="nucleotide sequence ID" value="NZ_CP064782.1"/>
</dbReference>
<name>A0A975XTU4_9RHOO</name>
<keyword evidence="1" id="KW-0812">Transmembrane</keyword>
<dbReference type="EMBL" id="CP064782">
    <property type="protein sequence ID" value="QWT48106.1"/>
    <property type="molecule type" value="Genomic_DNA"/>
</dbReference>
<keyword evidence="1" id="KW-0472">Membrane</keyword>
<accession>A0A975XTU4</accession>
<evidence type="ECO:0000313" key="2">
    <source>
        <dbReference type="EMBL" id="QWT48106.1"/>
    </source>
</evidence>
<proteinExistence type="predicted"/>
<keyword evidence="1" id="KW-1133">Transmembrane helix</keyword>
<evidence type="ECO:0008006" key="4">
    <source>
        <dbReference type="Google" id="ProtNLM"/>
    </source>
</evidence>
<dbReference type="Proteomes" id="UP000683428">
    <property type="component" value="Chromosome"/>
</dbReference>
<dbReference type="KEGG" id="aiq:Azoinq_09505"/>
<reference evidence="2" key="1">
    <citation type="submission" date="2020-11" db="EMBL/GenBank/DDBJ databases">
        <title>Azospira inquinata sp. nov.</title>
        <authorList>
            <person name="Moe W.M."/>
            <person name="Mikes M.C."/>
        </authorList>
    </citation>
    <scope>NUCLEOTIDE SEQUENCE</scope>
    <source>
        <strain evidence="2">Azo-3</strain>
    </source>
</reference>
<gene>
    <name evidence="2" type="ORF">Azoinq_09505</name>
</gene>
<dbReference type="AlphaFoldDB" id="A0A975XTU4"/>
<protein>
    <recommendedName>
        <fullName evidence="4">Transmembrane protein</fullName>
    </recommendedName>
</protein>
<keyword evidence="3" id="KW-1185">Reference proteome</keyword>
<organism evidence="2 3">
    <name type="scientific">Azospira inquinata</name>
    <dbReference type="NCBI Taxonomy" id="2785627"/>
    <lineage>
        <taxon>Bacteria</taxon>
        <taxon>Pseudomonadati</taxon>
        <taxon>Pseudomonadota</taxon>
        <taxon>Betaproteobacteria</taxon>
        <taxon>Rhodocyclales</taxon>
        <taxon>Rhodocyclaceae</taxon>
        <taxon>Azospira</taxon>
    </lineage>
</organism>
<evidence type="ECO:0000313" key="3">
    <source>
        <dbReference type="Proteomes" id="UP000683428"/>
    </source>
</evidence>
<evidence type="ECO:0000256" key="1">
    <source>
        <dbReference type="SAM" id="Phobius"/>
    </source>
</evidence>